<evidence type="ECO:0000256" key="1">
    <source>
        <dbReference type="SAM" id="MobiDB-lite"/>
    </source>
</evidence>
<keyword evidence="3" id="KW-1185">Reference proteome</keyword>
<sequence length="179" mass="19060">MAEDNTLTKALVDVRARRAALQSDYDRISAELTKLRAAEAALTAIVEGVPLKDTSILRSTDNLRPSAEDQSTSGRSGRRGARGPRSNSAKGRLKALLGSAGPQGLTHAEIAERLSDVASNTLNTYLSMMVTGGEAVRRGDFFTAAEGAQDDSDDPQDEPDQDDEAPEVEETNPETTTAQ</sequence>
<dbReference type="OrthoDB" id="7997152at2"/>
<evidence type="ECO:0000313" key="3">
    <source>
        <dbReference type="Proteomes" id="UP000199048"/>
    </source>
</evidence>
<protein>
    <submittedName>
        <fullName evidence="2">Uncharacterized protein</fullName>
    </submittedName>
</protein>
<proteinExistence type="predicted"/>
<feature type="region of interest" description="Disordered" evidence="1">
    <location>
        <begin position="57"/>
        <end position="93"/>
    </location>
</feature>
<name>A0A1I4RLN3_9HYPH</name>
<gene>
    <name evidence="2" type="ORF">SAMN05192568_103636</name>
</gene>
<reference evidence="3" key="1">
    <citation type="submission" date="2016-10" db="EMBL/GenBank/DDBJ databases">
        <authorList>
            <person name="Varghese N."/>
            <person name="Submissions S."/>
        </authorList>
    </citation>
    <scope>NUCLEOTIDE SEQUENCE [LARGE SCALE GENOMIC DNA]</scope>
    <source>
        <strain evidence="3">BL36</strain>
    </source>
</reference>
<dbReference type="AlphaFoldDB" id="A0A1I4RLN3"/>
<dbReference type="EMBL" id="FOTK01000036">
    <property type="protein sequence ID" value="SFM52890.1"/>
    <property type="molecule type" value="Genomic_DNA"/>
</dbReference>
<feature type="region of interest" description="Disordered" evidence="1">
    <location>
        <begin position="140"/>
        <end position="179"/>
    </location>
</feature>
<dbReference type="Proteomes" id="UP000199048">
    <property type="component" value="Unassembled WGS sequence"/>
</dbReference>
<evidence type="ECO:0000313" key="2">
    <source>
        <dbReference type="EMBL" id="SFM52890.1"/>
    </source>
</evidence>
<organism evidence="2 3">
    <name type="scientific">Methylobacterium pseudosasicola</name>
    <dbReference type="NCBI Taxonomy" id="582667"/>
    <lineage>
        <taxon>Bacteria</taxon>
        <taxon>Pseudomonadati</taxon>
        <taxon>Pseudomonadota</taxon>
        <taxon>Alphaproteobacteria</taxon>
        <taxon>Hyphomicrobiales</taxon>
        <taxon>Methylobacteriaceae</taxon>
        <taxon>Methylobacterium</taxon>
    </lineage>
</organism>
<accession>A0A1I4RLN3</accession>
<dbReference type="RefSeq" id="WP_092045058.1">
    <property type="nucleotide sequence ID" value="NZ_FOTK01000036.1"/>
</dbReference>
<feature type="compositionally biased region" description="Acidic residues" evidence="1">
    <location>
        <begin position="148"/>
        <end position="172"/>
    </location>
</feature>